<evidence type="ECO:0000313" key="1">
    <source>
        <dbReference type="EMBL" id="DAD95855.1"/>
    </source>
</evidence>
<name>A0A8S5NNB7_9CAUD</name>
<sequence length="119" mass="14100">MGMIKPYEDRKKLKWIGFFLSEHTTSVNKVEEERAYTYPPKPEMEIEEIGEFLQEALLKNKKIAVQLNYTQNDKFMPDIVGRLSGHNEIGIYVDSTLVEYEEIRNVEFYQGELKWFDLS</sequence>
<accession>A0A8S5NNB7</accession>
<protein>
    <submittedName>
        <fullName evidence="1">YolD-like protein</fullName>
    </submittedName>
</protein>
<proteinExistence type="predicted"/>
<dbReference type="EMBL" id="BK015204">
    <property type="protein sequence ID" value="DAD95855.1"/>
    <property type="molecule type" value="Genomic_DNA"/>
</dbReference>
<reference evidence="1" key="1">
    <citation type="journal article" date="2021" name="Proc. Natl. Acad. Sci. U.S.A.">
        <title>A Catalog of Tens of Thousands of Viruses from Human Metagenomes Reveals Hidden Associations with Chronic Diseases.</title>
        <authorList>
            <person name="Tisza M.J."/>
            <person name="Buck C.B."/>
        </authorList>
    </citation>
    <scope>NUCLEOTIDE SEQUENCE</scope>
    <source>
        <strain evidence="1">Ct1is2</strain>
    </source>
</reference>
<organism evidence="1">
    <name type="scientific">Siphoviridae sp. ct1is2</name>
    <dbReference type="NCBI Taxonomy" id="2826273"/>
    <lineage>
        <taxon>Viruses</taxon>
        <taxon>Duplodnaviria</taxon>
        <taxon>Heunggongvirae</taxon>
        <taxon>Uroviricota</taxon>
        <taxon>Caudoviricetes</taxon>
    </lineage>
</organism>